<comment type="similarity">
    <text evidence="1">Belongs to the CBF/MAK21 family.</text>
</comment>
<dbReference type="GO" id="GO:0006270">
    <property type="term" value="P:DNA replication initiation"/>
    <property type="evidence" value="ECO:0007669"/>
    <property type="project" value="TreeGrafter"/>
</dbReference>
<feature type="domain" description="CCAAT-binding factor" evidence="3">
    <location>
        <begin position="196"/>
        <end position="352"/>
    </location>
</feature>
<dbReference type="EMBL" id="FN668683">
    <property type="protein sequence ID" value="CBK24196.2"/>
    <property type="molecule type" value="Genomic_DNA"/>
</dbReference>
<protein>
    <recommendedName>
        <fullName evidence="3">CCAAT-binding factor domain-containing protein</fullName>
    </recommendedName>
</protein>
<dbReference type="AlphaFoldDB" id="D8M807"/>
<dbReference type="GeneID" id="24921012"/>
<keyword evidence="5" id="KW-1185">Reference proteome</keyword>
<evidence type="ECO:0000313" key="4">
    <source>
        <dbReference type="EMBL" id="CBK24196.2"/>
    </source>
</evidence>
<dbReference type="InterPro" id="IPR016903">
    <property type="entry name" value="Nucleolar_cplx-assoc_3"/>
</dbReference>
<evidence type="ECO:0000256" key="2">
    <source>
        <dbReference type="SAM" id="MobiDB-lite"/>
    </source>
</evidence>
<dbReference type="InParanoid" id="D8M807"/>
<dbReference type="GO" id="GO:0003682">
    <property type="term" value="F:chromatin binding"/>
    <property type="evidence" value="ECO:0007669"/>
    <property type="project" value="TreeGrafter"/>
</dbReference>
<evidence type="ECO:0000313" key="5">
    <source>
        <dbReference type="Proteomes" id="UP000008312"/>
    </source>
</evidence>
<name>D8M807_BLAHO</name>
<dbReference type="RefSeq" id="XP_012898244.1">
    <property type="nucleotide sequence ID" value="XM_013042790.1"/>
</dbReference>
<dbReference type="OrthoDB" id="10263597at2759"/>
<dbReference type="InterPro" id="IPR005612">
    <property type="entry name" value="CCAAT-binding_factor"/>
</dbReference>
<accession>D8M807</accession>
<dbReference type="Pfam" id="PF03914">
    <property type="entry name" value="CBF"/>
    <property type="match status" value="1"/>
</dbReference>
<feature type="compositionally biased region" description="Acidic residues" evidence="2">
    <location>
        <begin position="397"/>
        <end position="410"/>
    </location>
</feature>
<dbReference type="PANTHER" id="PTHR14428">
    <property type="entry name" value="NUCLEOLAR COMPLEX PROTEIN 3"/>
    <property type="match status" value="1"/>
</dbReference>
<proteinExistence type="inferred from homology"/>
<organism evidence="4">
    <name type="scientific">Blastocystis hominis</name>
    <dbReference type="NCBI Taxonomy" id="12968"/>
    <lineage>
        <taxon>Eukaryota</taxon>
        <taxon>Sar</taxon>
        <taxon>Stramenopiles</taxon>
        <taxon>Bigyra</taxon>
        <taxon>Opalozoa</taxon>
        <taxon>Opalinata</taxon>
        <taxon>Blastocystidae</taxon>
        <taxon>Blastocystis</taxon>
    </lineage>
</organism>
<feature type="region of interest" description="Disordered" evidence="2">
    <location>
        <begin position="389"/>
        <end position="428"/>
    </location>
</feature>
<dbReference type="Proteomes" id="UP000008312">
    <property type="component" value="Unassembled WGS sequence"/>
</dbReference>
<evidence type="ECO:0000256" key="1">
    <source>
        <dbReference type="ARBA" id="ARBA00007797"/>
    </source>
</evidence>
<dbReference type="GO" id="GO:0005730">
    <property type="term" value="C:nucleolus"/>
    <property type="evidence" value="ECO:0007669"/>
    <property type="project" value="TreeGrafter"/>
</dbReference>
<dbReference type="PANTHER" id="PTHR14428:SF5">
    <property type="entry name" value="NUCLEOLAR COMPLEX PROTEIN 3 HOMOLOG"/>
    <property type="match status" value="1"/>
</dbReference>
<evidence type="ECO:0000259" key="3">
    <source>
        <dbReference type="Pfam" id="PF03914"/>
    </source>
</evidence>
<sequence>MCELLKNHYQFNLADTLSKAIIPFALLSNVETGEIVHACFGEVFRGDAQGQITFSIVRQLAEKMKAKNYHVSPNAVQIFLDLPLHEALVEGDELGVKSHKKRHLSEVDKILAESEGPDPAVYKAFQKDSLQEVLLTYFRILKLPRNEKLIHVVLEGLAKFGHLLNSHIIGDLLELLKSVLQQELPIESVLKCVLASLRLLQIASSVISTDDSLFLSRLYATRFDYLLPCNYPLIPDFLECIDVRISLFSYLQIGFLQRKELLHERVAAYIKALTTLSLQLPTKYAMACISLSHSLMNRYPMYSSLIENEEGRRISGQFQLQKDVPEHVNGHAATLWECCLLRDHYDGNVVKAVKEFGEKRSRGRDEMWKEMLKKDFGHKIFSIKSVTKAKERKQGSEEEEEEEDIDELIDDAFGSDSEEDQEWSVCLN</sequence>
<gene>
    <name evidence="4" type="ORF">GSBLH_T00003963001</name>
</gene>
<reference evidence="4" key="1">
    <citation type="submission" date="2010-02" db="EMBL/GenBank/DDBJ databases">
        <title>Sequencing and annotation of the Blastocystis hominis genome.</title>
        <authorList>
            <person name="Wincker P."/>
        </authorList>
    </citation>
    <scope>NUCLEOTIDE SEQUENCE</scope>
    <source>
        <strain evidence="4">Singapore isolate B</strain>
    </source>
</reference>